<dbReference type="PRINTS" id="PR00080">
    <property type="entry name" value="SDRFAMILY"/>
</dbReference>
<dbReference type="GO" id="GO:0004316">
    <property type="term" value="F:3-oxoacyl-[acyl-carrier-protein] reductase (NADPH) activity"/>
    <property type="evidence" value="ECO:0007669"/>
    <property type="project" value="UniProtKB-EC"/>
</dbReference>
<evidence type="ECO:0000313" key="5">
    <source>
        <dbReference type="EMBL" id="SUD90778.1"/>
    </source>
</evidence>
<dbReference type="STRING" id="1123034.GCA_000685805_01304"/>
<dbReference type="InterPro" id="IPR002347">
    <property type="entry name" value="SDR_fam"/>
</dbReference>
<organism evidence="5 6">
    <name type="scientific">Psychrobacter phenylpyruvicus</name>
    <dbReference type="NCBI Taxonomy" id="29432"/>
    <lineage>
        <taxon>Bacteria</taxon>
        <taxon>Pseudomonadati</taxon>
        <taxon>Pseudomonadota</taxon>
        <taxon>Gammaproteobacteria</taxon>
        <taxon>Moraxellales</taxon>
        <taxon>Moraxellaceae</taxon>
        <taxon>Psychrobacter</taxon>
    </lineage>
</organism>
<dbReference type="SUPFAM" id="SSF51735">
    <property type="entry name" value="NAD(P)-binding Rossmann-fold domains"/>
    <property type="match status" value="1"/>
</dbReference>
<keyword evidence="6" id="KW-1185">Reference proteome</keyword>
<evidence type="ECO:0000259" key="4">
    <source>
        <dbReference type="SMART" id="SM00822"/>
    </source>
</evidence>
<comment type="similarity">
    <text evidence="1 3">Belongs to the short-chain dehydrogenases/reductases (SDR) family.</text>
</comment>
<dbReference type="InterPro" id="IPR057326">
    <property type="entry name" value="KR_dom"/>
</dbReference>
<dbReference type="InterPro" id="IPR050259">
    <property type="entry name" value="SDR"/>
</dbReference>
<dbReference type="GO" id="GO:0018454">
    <property type="term" value="F:acetoacetyl-CoA reductase activity"/>
    <property type="evidence" value="ECO:0007669"/>
    <property type="project" value="InterPro"/>
</dbReference>
<dbReference type="Gene3D" id="3.40.50.720">
    <property type="entry name" value="NAD(P)-binding Rossmann-like Domain"/>
    <property type="match status" value="1"/>
</dbReference>
<dbReference type="FunFam" id="3.40.50.720:FF:000173">
    <property type="entry name" value="3-oxoacyl-[acyl-carrier protein] reductase"/>
    <property type="match status" value="1"/>
</dbReference>
<evidence type="ECO:0000256" key="2">
    <source>
        <dbReference type="ARBA" id="ARBA00023002"/>
    </source>
</evidence>
<dbReference type="PANTHER" id="PTHR42879">
    <property type="entry name" value="3-OXOACYL-(ACYL-CARRIER-PROTEIN) REDUCTASE"/>
    <property type="match status" value="1"/>
</dbReference>
<feature type="domain" description="Ketoreductase" evidence="4">
    <location>
        <begin position="12"/>
        <end position="193"/>
    </location>
</feature>
<dbReference type="GO" id="GO:0032787">
    <property type="term" value="P:monocarboxylic acid metabolic process"/>
    <property type="evidence" value="ECO:0007669"/>
    <property type="project" value="UniProtKB-ARBA"/>
</dbReference>
<dbReference type="Proteomes" id="UP000254123">
    <property type="component" value="Unassembled WGS sequence"/>
</dbReference>
<dbReference type="Pfam" id="PF00106">
    <property type="entry name" value="adh_short"/>
    <property type="match status" value="1"/>
</dbReference>
<dbReference type="PANTHER" id="PTHR42879:SF2">
    <property type="entry name" value="3-OXOACYL-[ACYL-CARRIER-PROTEIN] REDUCTASE FABG"/>
    <property type="match status" value="1"/>
</dbReference>
<dbReference type="PRINTS" id="PR00081">
    <property type="entry name" value="GDHRDH"/>
</dbReference>
<keyword evidence="2 5" id="KW-0560">Oxidoreductase</keyword>
<protein>
    <submittedName>
        <fullName evidence="5">3-oxoacyl-[acyl-carrier-protein] reductase FabG</fullName>
        <ecNumber evidence="5">1.1.1.100</ecNumber>
    </submittedName>
</protein>
<accession>A0A379LJQ5</accession>
<dbReference type="InterPro" id="IPR011283">
    <property type="entry name" value="Acetoacetyl-CoA_reductase"/>
</dbReference>
<reference evidence="5 6" key="1">
    <citation type="submission" date="2018-06" db="EMBL/GenBank/DDBJ databases">
        <authorList>
            <consortium name="Pathogen Informatics"/>
            <person name="Doyle S."/>
        </authorList>
    </citation>
    <scope>NUCLEOTIDE SEQUENCE [LARGE SCALE GENOMIC DNA]</scope>
    <source>
        <strain evidence="5 6">NCTC10526</strain>
    </source>
</reference>
<dbReference type="RefSeq" id="WP_028858844.1">
    <property type="nucleotide sequence ID" value="NZ_CAJHAQ010000001.1"/>
</dbReference>
<evidence type="ECO:0000313" key="6">
    <source>
        <dbReference type="Proteomes" id="UP000254123"/>
    </source>
</evidence>
<name>A0A379LJQ5_9GAMM</name>
<dbReference type="InterPro" id="IPR036291">
    <property type="entry name" value="NAD(P)-bd_dom_sf"/>
</dbReference>
<evidence type="ECO:0000256" key="3">
    <source>
        <dbReference type="RuleBase" id="RU000363"/>
    </source>
</evidence>
<sequence>MSDIESRSQNKKVAMVTGALGGIGTEVCKKLISNDYFVIATVSKDDPDRIKKWCEDHDFDSNDFEFITVDLMNHEQSIAVFEKTLNKYDNIYALINSAGITRDSSFRKMSFDQWKQVIDCNLMSLYTVVHPVFLKMMNQKSGRIVNISSINGLRGQYGQTNYSAAKAGIIGFTKALAYEGASSFVTANVVAPGYTLTPMVESVPEHIMDKIKATIPMNRLAYASEIAAACMYLISDEALFVTGETISVNGGQYMS</sequence>
<dbReference type="InterPro" id="IPR020904">
    <property type="entry name" value="Sc_DH/Rdtase_CS"/>
</dbReference>
<dbReference type="NCBIfam" id="NF009464">
    <property type="entry name" value="PRK12824.1"/>
    <property type="match status" value="1"/>
</dbReference>
<dbReference type="GO" id="GO:0005737">
    <property type="term" value="C:cytoplasm"/>
    <property type="evidence" value="ECO:0007669"/>
    <property type="project" value="InterPro"/>
</dbReference>
<dbReference type="SMART" id="SM00822">
    <property type="entry name" value="PKS_KR"/>
    <property type="match status" value="1"/>
</dbReference>
<dbReference type="GO" id="GO:0042619">
    <property type="term" value="P:poly-hydroxybutyrate biosynthetic process"/>
    <property type="evidence" value="ECO:0007669"/>
    <property type="project" value="InterPro"/>
</dbReference>
<dbReference type="PROSITE" id="PS00061">
    <property type="entry name" value="ADH_SHORT"/>
    <property type="match status" value="1"/>
</dbReference>
<dbReference type="EC" id="1.1.1.100" evidence="5"/>
<dbReference type="EMBL" id="UGVC01000001">
    <property type="protein sequence ID" value="SUD90778.1"/>
    <property type="molecule type" value="Genomic_DNA"/>
</dbReference>
<dbReference type="NCBIfam" id="TIGR01829">
    <property type="entry name" value="AcAcCoA_reduct"/>
    <property type="match status" value="1"/>
</dbReference>
<gene>
    <name evidence="5" type="primary">fabG_1</name>
    <name evidence="5" type="ORF">NCTC10526_01124</name>
</gene>
<proteinExistence type="inferred from homology"/>
<dbReference type="AlphaFoldDB" id="A0A379LJQ5"/>
<dbReference type="NCBIfam" id="NF009466">
    <property type="entry name" value="PRK12826.1-2"/>
    <property type="match status" value="1"/>
</dbReference>
<evidence type="ECO:0000256" key="1">
    <source>
        <dbReference type="ARBA" id="ARBA00006484"/>
    </source>
</evidence>